<dbReference type="RefSeq" id="WP_156402358.1">
    <property type="nucleotide sequence ID" value="NZ_BMLD01000004.1"/>
</dbReference>
<sequence length="179" mass="19778">MTRRLSHFWRDRRGVSAVEFALIAPVLILFYFGMAELTEAMMAQRRLSHVASSIGDVVARDQKFTDARRNDVFSAGAVLMSPFPTTTLRMCLVSVASDATGKDTVVWSEASNAPANCPARGAVVDIPVGVLPAGQSVIMSSASYEYDSFFKFILPQTLTFRRTFYLKPRLSDQVTRSPT</sequence>
<dbReference type="EMBL" id="JAVDRL010000003">
    <property type="protein sequence ID" value="MDR6530553.1"/>
    <property type="molecule type" value="Genomic_DNA"/>
</dbReference>
<proteinExistence type="predicted"/>
<feature type="domain" description="TadE-like" evidence="2">
    <location>
        <begin position="14"/>
        <end position="52"/>
    </location>
</feature>
<protein>
    <submittedName>
        <fullName evidence="3">Flp pilus assembly protein TadG</fullName>
    </submittedName>
</protein>
<evidence type="ECO:0000256" key="1">
    <source>
        <dbReference type="SAM" id="Phobius"/>
    </source>
</evidence>
<dbReference type="Proteomes" id="UP001262754">
    <property type="component" value="Unassembled WGS sequence"/>
</dbReference>
<accession>A0ABU1MWI1</accession>
<evidence type="ECO:0000313" key="4">
    <source>
        <dbReference type="Proteomes" id="UP001262754"/>
    </source>
</evidence>
<keyword evidence="4" id="KW-1185">Reference proteome</keyword>
<keyword evidence="1" id="KW-0472">Membrane</keyword>
<gene>
    <name evidence="3" type="ORF">J2800_001289</name>
</gene>
<feature type="transmembrane region" description="Helical" evidence="1">
    <location>
        <begin position="20"/>
        <end position="38"/>
    </location>
</feature>
<reference evidence="3 4" key="1">
    <citation type="submission" date="2023-07" db="EMBL/GenBank/DDBJ databases">
        <title>Sorghum-associated microbial communities from plants grown in Nebraska, USA.</title>
        <authorList>
            <person name="Schachtman D."/>
        </authorList>
    </citation>
    <scope>NUCLEOTIDE SEQUENCE [LARGE SCALE GENOMIC DNA]</scope>
    <source>
        <strain evidence="3 4">DS2154</strain>
    </source>
</reference>
<keyword evidence="1" id="KW-1133">Transmembrane helix</keyword>
<name>A0ABU1MWI1_9CAUL</name>
<evidence type="ECO:0000313" key="3">
    <source>
        <dbReference type="EMBL" id="MDR6530553.1"/>
    </source>
</evidence>
<evidence type="ECO:0000259" key="2">
    <source>
        <dbReference type="Pfam" id="PF07811"/>
    </source>
</evidence>
<dbReference type="Pfam" id="PF07811">
    <property type="entry name" value="TadE"/>
    <property type="match status" value="1"/>
</dbReference>
<comment type="caution">
    <text evidence="3">The sequence shown here is derived from an EMBL/GenBank/DDBJ whole genome shotgun (WGS) entry which is preliminary data.</text>
</comment>
<organism evidence="3 4">
    <name type="scientific">Caulobacter rhizosphaerae</name>
    <dbReference type="NCBI Taxonomy" id="2010972"/>
    <lineage>
        <taxon>Bacteria</taxon>
        <taxon>Pseudomonadati</taxon>
        <taxon>Pseudomonadota</taxon>
        <taxon>Alphaproteobacteria</taxon>
        <taxon>Caulobacterales</taxon>
        <taxon>Caulobacteraceae</taxon>
        <taxon>Caulobacter</taxon>
    </lineage>
</organism>
<dbReference type="InterPro" id="IPR012495">
    <property type="entry name" value="TadE-like_dom"/>
</dbReference>
<keyword evidence="1" id="KW-0812">Transmembrane</keyword>